<evidence type="ECO:0000256" key="1">
    <source>
        <dbReference type="SAM" id="SignalP"/>
    </source>
</evidence>
<keyword evidence="3" id="KW-1185">Reference proteome</keyword>
<organism evidence="2 3">
    <name type="scientific">Alterisphingorhabdus coralli</name>
    <dbReference type="NCBI Taxonomy" id="3071408"/>
    <lineage>
        <taxon>Bacteria</taxon>
        <taxon>Pseudomonadati</taxon>
        <taxon>Pseudomonadota</taxon>
        <taxon>Alphaproteobacteria</taxon>
        <taxon>Sphingomonadales</taxon>
        <taxon>Sphingomonadaceae</taxon>
        <taxon>Alterisphingorhabdus (ex Yan et al. 2024)</taxon>
    </lineage>
</organism>
<gene>
    <name evidence="2" type="ORF">RB602_03400</name>
</gene>
<evidence type="ECO:0000313" key="2">
    <source>
        <dbReference type="EMBL" id="WOE75773.1"/>
    </source>
</evidence>
<reference evidence="2 3" key="1">
    <citation type="submission" date="2023-10" db="EMBL/GenBank/DDBJ databases">
        <title>Complete genome sequence of a Sphingomonadaceae bacterium.</title>
        <authorList>
            <person name="Yan C."/>
        </authorList>
    </citation>
    <scope>NUCLEOTIDE SEQUENCE [LARGE SCALE GENOMIC DNA]</scope>
    <source>
        <strain evidence="2 3">SCSIO 66989</strain>
    </source>
</reference>
<protein>
    <recommendedName>
        <fullName evidence="4">DUF4136 domain-containing protein</fullName>
    </recommendedName>
</protein>
<feature type="signal peptide" evidence="1">
    <location>
        <begin position="1"/>
        <end position="17"/>
    </location>
</feature>
<sequence>MRFSCLILLASAALVTACTTPIAPGEITRFHLPERAAELGRGSIAIVPLDETQLSTSGYAAFEQRLARILIGQGYDVVNSAQNSDQIATIDYRLLDTRNADDRAILTGGGPAAIGTGGSVGGTLTIPFGGSPQRVYCRLRVSINDRQQGDALWEARGQSEAKPGTPEATPAACADKMLSAVFSDFPGRSGETISVP</sequence>
<keyword evidence="1" id="KW-0732">Signal</keyword>
<dbReference type="EMBL" id="CP136594">
    <property type="protein sequence ID" value="WOE75773.1"/>
    <property type="molecule type" value="Genomic_DNA"/>
</dbReference>
<dbReference type="PROSITE" id="PS51257">
    <property type="entry name" value="PROKAR_LIPOPROTEIN"/>
    <property type="match status" value="1"/>
</dbReference>
<dbReference type="RefSeq" id="WP_317082957.1">
    <property type="nucleotide sequence ID" value="NZ_CP136594.1"/>
</dbReference>
<evidence type="ECO:0008006" key="4">
    <source>
        <dbReference type="Google" id="ProtNLM"/>
    </source>
</evidence>
<dbReference type="KEGG" id="acoa:RB602_03400"/>
<proteinExistence type="predicted"/>
<dbReference type="Proteomes" id="UP001302429">
    <property type="component" value="Chromosome"/>
</dbReference>
<name>A0AA97F9K5_9SPHN</name>
<evidence type="ECO:0000313" key="3">
    <source>
        <dbReference type="Proteomes" id="UP001302429"/>
    </source>
</evidence>
<accession>A0AA97F9K5</accession>
<dbReference type="AlphaFoldDB" id="A0AA97F9K5"/>
<feature type="chain" id="PRO_5041654550" description="DUF4136 domain-containing protein" evidence="1">
    <location>
        <begin position="18"/>
        <end position="196"/>
    </location>
</feature>